<reference evidence="2" key="2">
    <citation type="journal article" date="2017" name="Nat. Plants">
        <title>The Aegilops tauschii genome reveals multiple impacts of transposons.</title>
        <authorList>
            <person name="Zhao G."/>
            <person name="Zou C."/>
            <person name="Li K."/>
            <person name="Wang K."/>
            <person name="Li T."/>
            <person name="Gao L."/>
            <person name="Zhang X."/>
            <person name="Wang H."/>
            <person name="Yang Z."/>
            <person name="Liu X."/>
            <person name="Jiang W."/>
            <person name="Mao L."/>
            <person name="Kong X."/>
            <person name="Jiao Y."/>
            <person name="Jia J."/>
        </authorList>
    </citation>
    <scope>NUCLEOTIDE SEQUENCE [LARGE SCALE GENOMIC DNA]</scope>
    <source>
        <strain evidence="2">cv. AL8/78</strain>
    </source>
</reference>
<sequence length="50" mass="5643">MDNLMWRDLSANWHTSSLDRSSSPSASAPWRTVSSFLRTAASIRYSTSHN</sequence>
<dbReference type="AlphaFoldDB" id="A0A453BKD6"/>
<reference evidence="1" key="5">
    <citation type="journal article" date="2021" name="G3 (Bethesda)">
        <title>Aegilops tauschii genome assembly Aet v5.0 features greater sequence contiguity and improved annotation.</title>
        <authorList>
            <person name="Wang L."/>
            <person name="Zhu T."/>
            <person name="Rodriguez J.C."/>
            <person name="Deal K.R."/>
            <person name="Dubcovsky J."/>
            <person name="McGuire P.E."/>
            <person name="Lux T."/>
            <person name="Spannagl M."/>
            <person name="Mayer K.F.X."/>
            <person name="Baldrich P."/>
            <person name="Meyers B.C."/>
            <person name="Huo N."/>
            <person name="Gu Y.Q."/>
            <person name="Zhou H."/>
            <person name="Devos K.M."/>
            <person name="Bennetzen J.L."/>
            <person name="Unver T."/>
            <person name="Budak H."/>
            <person name="Gulick P.J."/>
            <person name="Galiba G."/>
            <person name="Kalapos B."/>
            <person name="Nelson D.R."/>
            <person name="Li P."/>
            <person name="You F.M."/>
            <person name="Luo M.C."/>
            <person name="Dvorak J."/>
        </authorList>
    </citation>
    <scope>NUCLEOTIDE SEQUENCE [LARGE SCALE GENOMIC DNA]</scope>
    <source>
        <strain evidence="1">cv. AL8/78</strain>
    </source>
</reference>
<organism evidence="1 2">
    <name type="scientific">Aegilops tauschii subsp. strangulata</name>
    <name type="common">Goatgrass</name>
    <dbReference type="NCBI Taxonomy" id="200361"/>
    <lineage>
        <taxon>Eukaryota</taxon>
        <taxon>Viridiplantae</taxon>
        <taxon>Streptophyta</taxon>
        <taxon>Embryophyta</taxon>
        <taxon>Tracheophyta</taxon>
        <taxon>Spermatophyta</taxon>
        <taxon>Magnoliopsida</taxon>
        <taxon>Liliopsida</taxon>
        <taxon>Poales</taxon>
        <taxon>Poaceae</taxon>
        <taxon>BOP clade</taxon>
        <taxon>Pooideae</taxon>
        <taxon>Triticodae</taxon>
        <taxon>Triticeae</taxon>
        <taxon>Triticinae</taxon>
        <taxon>Aegilops</taxon>
    </lineage>
</organism>
<accession>A0A453BKD6</accession>
<name>A0A453BKD6_AEGTS</name>
<proteinExistence type="predicted"/>
<dbReference type="Proteomes" id="UP000015105">
    <property type="component" value="Chromosome 2D"/>
</dbReference>
<reference evidence="1" key="3">
    <citation type="journal article" date="2017" name="Nature">
        <title>Genome sequence of the progenitor of the wheat D genome Aegilops tauschii.</title>
        <authorList>
            <person name="Luo M.C."/>
            <person name="Gu Y.Q."/>
            <person name="Puiu D."/>
            <person name="Wang H."/>
            <person name="Twardziok S.O."/>
            <person name="Deal K.R."/>
            <person name="Huo N."/>
            <person name="Zhu T."/>
            <person name="Wang L."/>
            <person name="Wang Y."/>
            <person name="McGuire P.E."/>
            <person name="Liu S."/>
            <person name="Long H."/>
            <person name="Ramasamy R.K."/>
            <person name="Rodriguez J.C."/>
            <person name="Van S.L."/>
            <person name="Yuan L."/>
            <person name="Wang Z."/>
            <person name="Xia Z."/>
            <person name="Xiao L."/>
            <person name="Anderson O.D."/>
            <person name="Ouyang S."/>
            <person name="Liang Y."/>
            <person name="Zimin A.V."/>
            <person name="Pertea G."/>
            <person name="Qi P."/>
            <person name="Bennetzen J.L."/>
            <person name="Dai X."/>
            <person name="Dawson M.W."/>
            <person name="Muller H.G."/>
            <person name="Kugler K."/>
            <person name="Rivarola-Duarte L."/>
            <person name="Spannagl M."/>
            <person name="Mayer K.F.X."/>
            <person name="Lu F.H."/>
            <person name="Bevan M.W."/>
            <person name="Leroy P."/>
            <person name="Li P."/>
            <person name="You F.M."/>
            <person name="Sun Q."/>
            <person name="Liu Z."/>
            <person name="Lyons E."/>
            <person name="Wicker T."/>
            <person name="Salzberg S.L."/>
            <person name="Devos K.M."/>
            <person name="Dvorak J."/>
        </authorList>
    </citation>
    <scope>NUCLEOTIDE SEQUENCE [LARGE SCALE GENOMIC DNA]</scope>
    <source>
        <strain evidence="1">cv. AL8/78</strain>
    </source>
</reference>
<keyword evidence="2" id="KW-1185">Reference proteome</keyword>
<evidence type="ECO:0000313" key="2">
    <source>
        <dbReference type="Proteomes" id="UP000015105"/>
    </source>
</evidence>
<dbReference type="EnsemblPlants" id="AET2Gv20542700.2">
    <property type="protein sequence ID" value="AET2Gv20542700.2"/>
    <property type="gene ID" value="AET2Gv20542700"/>
</dbReference>
<protein>
    <submittedName>
        <fullName evidence="1">Uncharacterized protein</fullName>
    </submittedName>
</protein>
<dbReference type="Gramene" id="AET2Gv20542700.2">
    <property type="protein sequence ID" value="AET2Gv20542700.2"/>
    <property type="gene ID" value="AET2Gv20542700"/>
</dbReference>
<evidence type="ECO:0000313" key="1">
    <source>
        <dbReference type="EnsemblPlants" id="AET2Gv20542700.2"/>
    </source>
</evidence>
<reference evidence="2" key="1">
    <citation type="journal article" date="2014" name="Science">
        <title>Ancient hybridizations among the ancestral genomes of bread wheat.</title>
        <authorList>
            <consortium name="International Wheat Genome Sequencing Consortium,"/>
            <person name="Marcussen T."/>
            <person name="Sandve S.R."/>
            <person name="Heier L."/>
            <person name="Spannagl M."/>
            <person name="Pfeifer M."/>
            <person name="Jakobsen K.S."/>
            <person name="Wulff B.B."/>
            <person name="Steuernagel B."/>
            <person name="Mayer K.F."/>
            <person name="Olsen O.A."/>
        </authorList>
    </citation>
    <scope>NUCLEOTIDE SEQUENCE [LARGE SCALE GENOMIC DNA]</scope>
    <source>
        <strain evidence="2">cv. AL8/78</strain>
    </source>
</reference>
<reference evidence="1" key="4">
    <citation type="submission" date="2019-03" db="UniProtKB">
        <authorList>
            <consortium name="EnsemblPlants"/>
        </authorList>
    </citation>
    <scope>IDENTIFICATION</scope>
</reference>